<evidence type="ECO:0000313" key="2">
    <source>
        <dbReference type="Proteomes" id="UP000290985"/>
    </source>
</evidence>
<accession>A0A449B119</accession>
<evidence type="ECO:0000313" key="1">
    <source>
        <dbReference type="EMBL" id="VEU74297.1"/>
    </source>
</evidence>
<dbReference type="PROSITE" id="PS51257">
    <property type="entry name" value="PROKAR_LIPOPROTEIN"/>
    <property type="match status" value="1"/>
</dbReference>
<organism evidence="1 2">
    <name type="scientific">Mycoplasmopsis citelli</name>
    <dbReference type="NCBI Taxonomy" id="171281"/>
    <lineage>
        <taxon>Bacteria</taxon>
        <taxon>Bacillati</taxon>
        <taxon>Mycoplasmatota</taxon>
        <taxon>Mycoplasmoidales</taxon>
        <taxon>Metamycoplasmataceae</taxon>
        <taxon>Mycoplasmopsis</taxon>
    </lineage>
</organism>
<dbReference type="EMBL" id="LR215036">
    <property type="protein sequence ID" value="VEU74297.1"/>
    <property type="molecule type" value="Genomic_DNA"/>
</dbReference>
<dbReference type="Proteomes" id="UP000290985">
    <property type="component" value="Chromosome"/>
</dbReference>
<dbReference type="RefSeq" id="WP_129725140.1">
    <property type="nucleotide sequence ID" value="NZ_LR215036.1"/>
</dbReference>
<protein>
    <recommendedName>
        <fullName evidence="3">Lipoprotein</fullName>
    </recommendedName>
</protein>
<evidence type="ECO:0008006" key="3">
    <source>
        <dbReference type="Google" id="ProtNLM"/>
    </source>
</evidence>
<sequence length="360" mass="42959">MEKIKISFLIGLISSIFSLISCVYIPDNNQNNLVQSSSQTEENLEILKQSDEYNDISKDYPIDPDQESKSILIYWKELQKIFIKKYDKNLLDKIENSLTKNESRIIEQYKKQKSKINQSDEEFEKLPDEFKNQKLYYEDIVGFLKLKKRLFIYSGTEEQAGEKLKKLEQENPKYLLLITIFMSGMQAVIQNEINTSQLILFKSIINWIKSINDFFNNANKSIDVQLNENKKSQKFHNFKEVFNELLREISKMLSLNNYLSLREPDAIFVGQNDSDYYKNFYLDLFKWISQDLNQLYYFIFKETNIQLEDLWKEQGNLINEYILNEQNNLKYSEFNSDDYENKAKSYLNFLKSIKLINFKN</sequence>
<name>A0A449B119_9BACT</name>
<dbReference type="AlphaFoldDB" id="A0A449B119"/>
<reference evidence="1 2" key="1">
    <citation type="submission" date="2019-01" db="EMBL/GenBank/DDBJ databases">
        <authorList>
            <consortium name="Pathogen Informatics"/>
        </authorList>
    </citation>
    <scope>NUCLEOTIDE SEQUENCE [LARGE SCALE GENOMIC DNA]</scope>
    <source>
        <strain evidence="1 2">NCTC10181</strain>
    </source>
</reference>
<dbReference type="KEGG" id="mcit:NCTC10181_00132"/>
<proteinExistence type="predicted"/>
<gene>
    <name evidence="1" type="ORF">NCTC10181_00132</name>
</gene>
<keyword evidence="2" id="KW-1185">Reference proteome</keyword>